<gene>
    <name evidence="1" type="ORF">CISIN_1g036743mg</name>
</gene>
<dbReference type="AlphaFoldDB" id="A0A067DWG8"/>
<dbReference type="PANTHER" id="PTHR15140:SF37">
    <property type="entry name" value="UBIQUITIN-LIKE DOMAIN-CONTAINING PROTEIN"/>
    <property type="match status" value="1"/>
</dbReference>
<dbReference type="SUPFAM" id="SSF52058">
    <property type="entry name" value="L domain-like"/>
    <property type="match status" value="1"/>
</dbReference>
<reference evidence="1 2" key="1">
    <citation type="submission" date="2014-04" db="EMBL/GenBank/DDBJ databases">
        <authorList>
            <consortium name="International Citrus Genome Consortium"/>
            <person name="Gmitter F."/>
            <person name="Chen C."/>
            <person name="Farmerie W."/>
            <person name="Harkins T."/>
            <person name="Desany B."/>
            <person name="Mohiuddin M."/>
            <person name="Kodira C."/>
            <person name="Borodovsky M."/>
            <person name="Lomsadze A."/>
            <person name="Burns P."/>
            <person name="Jenkins J."/>
            <person name="Prochnik S."/>
            <person name="Shu S."/>
            <person name="Chapman J."/>
            <person name="Pitluck S."/>
            <person name="Schmutz J."/>
            <person name="Rokhsar D."/>
        </authorList>
    </citation>
    <scope>NUCLEOTIDE SEQUENCE</scope>
</reference>
<keyword evidence="2" id="KW-1185">Reference proteome</keyword>
<dbReference type="InterPro" id="IPR032675">
    <property type="entry name" value="LRR_dom_sf"/>
</dbReference>
<dbReference type="EMBL" id="KK785380">
    <property type="protein sequence ID" value="KDO43362.1"/>
    <property type="molecule type" value="Genomic_DNA"/>
</dbReference>
<organism evidence="1 2">
    <name type="scientific">Citrus sinensis</name>
    <name type="common">Sweet orange</name>
    <name type="synonym">Citrus aurantium var. sinensis</name>
    <dbReference type="NCBI Taxonomy" id="2711"/>
    <lineage>
        <taxon>Eukaryota</taxon>
        <taxon>Viridiplantae</taxon>
        <taxon>Streptophyta</taxon>
        <taxon>Embryophyta</taxon>
        <taxon>Tracheophyta</taxon>
        <taxon>Spermatophyta</taxon>
        <taxon>Magnoliopsida</taxon>
        <taxon>eudicotyledons</taxon>
        <taxon>Gunneridae</taxon>
        <taxon>Pentapetalae</taxon>
        <taxon>rosids</taxon>
        <taxon>malvids</taxon>
        <taxon>Sapindales</taxon>
        <taxon>Rutaceae</taxon>
        <taxon>Aurantioideae</taxon>
        <taxon>Citrus</taxon>
    </lineage>
</organism>
<dbReference type="PANTHER" id="PTHR15140">
    <property type="entry name" value="TUBULIN-SPECIFIC CHAPERONE E"/>
    <property type="match status" value="1"/>
</dbReference>
<dbReference type="Gene3D" id="3.80.10.10">
    <property type="entry name" value="Ribonuclease Inhibitor"/>
    <property type="match status" value="1"/>
</dbReference>
<evidence type="ECO:0000313" key="2">
    <source>
        <dbReference type="Proteomes" id="UP000027120"/>
    </source>
</evidence>
<dbReference type="SMR" id="A0A067DWG8"/>
<evidence type="ECO:0000313" key="1">
    <source>
        <dbReference type="EMBL" id="KDO43362.1"/>
    </source>
</evidence>
<proteinExistence type="predicted"/>
<protein>
    <submittedName>
        <fullName evidence="1">Uncharacterized protein</fullName>
    </submittedName>
</protein>
<dbReference type="Proteomes" id="UP000027120">
    <property type="component" value="Unassembled WGS sequence"/>
</dbReference>
<accession>A0A067DWG8</accession>
<sequence>QDVELSQMVLSKYKFPPSLTQLSLTNAELKYDPLPALEKLPHLRVLKLKQSLYSGRKLACAGFGGFLQLKILRPKSMFWVEEWTMRAGAMP</sequence>
<feature type="non-terminal residue" evidence="1">
    <location>
        <position position="1"/>
    </location>
</feature>
<name>A0A067DWG8_CITSI</name>